<dbReference type="KEGG" id="vai:BU251_07420"/>
<accession>A0A410P5U1</accession>
<dbReference type="RefSeq" id="WP_128700416.1">
    <property type="nucleotide sequence ID" value="NZ_CP019384.1"/>
</dbReference>
<reference evidence="1 2" key="1">
    <citation type="submission" date="2017-01" db="EMBL/GenBank/DDBJ databases">
        <title>First insights into the biology of 'candidatus Vampirococcus archaeovorus'.</title>
        <authorList>
            <person name="Kizina J."/>
            <person name="Jordan S."/>
            <person name="Stueber K."/>
            <person name="Reinhardt R."/>
            <person name="Harder J."/>
        </authorList>
    </citation>
    <scope>NUCLEOTIDE SEQUENCE [LARGE SCALE GENOMIC DNA]</scope>
    <source>
        <strain evidence="1 2">LiM</strain>
    </source>
</reference>
<dbReference type="InterPro" id="IPR021312">
    <property type="entry name" value="DUF2889"/>
</dbReference>
<organism evidence="1 2">
    <name type="scientific">Velamenicoccus archaeovorus</name>
    <dbReference type="NCBI Taxonomy" id="1930593"/>
    <lineage>
        <taxon>Bacteria</taxon>
        <taxon>Pseudomonadati</taxon>
        <taxon>Candidatus Omnitrophota</taxon>
        <taxon>Candidatus Velamenicoccus</taxon>
    </lineage>
</organism>
<dbReference type="EMBL" id="CP019384">
    <property type="protein sequence ID" value="QAT17557.1"/>
    <property type="molecule type" value="Genomic_DNA"/>
</dbReference>
<gene>
    <name evidence="1" type="ORF">BU251_07420</name>
</gene>
<evidence type="ECO:0008006" key="3">
    <source>
        <dbReference type="Google" id="ProtNLM"/>
    </source>
</evidence>
<evidence type="ECO:0000313" key="2">
    <source>
        <dbReference type="Proteomes" id="UP000287243"/>
    </source>
</evidence>
<evidence type="ECO:0000313" key="1">
    <source>
        <dbReference type="EMBL" id="QAT17557.1"/>
    </source>
</evidence>
<protein>
    <recommendedName>
        <fullName evidence="3">DUF2889 domain-containing protein</fullName>
    </recommendedName>
</protein>
<sequence length="151" mass="17020">MKFARNIQIDLEIEKERGRILSSGSFSDDYHDFKCRMIFKLPNLEVVDVKVEINKLPKEVCRVPFDRLVGLRGVAVGRGFRQKVKKAIGGDQGCIHLVDLIHEIAQGIVALLRKAQMTPDGKEMKDFPDGTFYGVCMGLNKGKLKVDNNED</sequence>
<dbReference type="Pfam" id="PF11136">
    <property type="entry name" value="DUF2889"/>
    <property type="match status" value="1"/>
</dbReference>
<dbReference type="OrthoDB" id="1723528at2"/>
<dbReference type="Proteomes" id="UP000287243">
    <property type="component" value="Chromosome"/>
</dbReference>
<keyword evidence="2" id="KW-1185">Reference proteome</keyword>
<proteinExistence type="predicted"/>
<dbReference type="AlphaFoldDB" id="A0A410P5U1"/>
<name>A0A410P5U1_VELA1</name>